<protein>
    <submittedName>
        <fullName evidence="1">Uncharacterized protein</fullName>
    </submittedName>
</protein>
<dbReference type="EMBL" id="WNWW01000163">
    <property type="protein sequence ID" value="KAF3429397.1"/>
    <property type="molecule type" value="Genomic_DNA"/>
</dbReference>
<accession>A0A833SIX4</accession>
<organism evidence="1 2">
    <name type="scientific">Frieseomelitta varia</name>
    <dbReference type="NCBI Taxonomy" id="561572"/>
    <lineage>
        <taxon>Eukaryota</taxon>
        <taxon>Metazoa</taxon>
        <taxon>Ecdysozoa</taxon>
        <taxon>Arthropoda</taxon>
        <taxon>Hexapoda</taxon>
        <taxon>Insecta</taxon>
        <taxon>Pterygota</taxon>
        <taxon>Neoptera</taxon>
        <taxon>Endopterygota</taxon>
        <taxon>Hymenoptera</taxon>
        <taxon>Apocrita</taxon>
        <taxon>Aculeata</taxon>
        <taxon>Apoidea</taxon>
        <taxon>Anthophila</taxon>
        <taxon>Apidae</taxon>
        <taxon>Frieseomelitta</taxon>
    </lineage>
</organism>
<evidence type="ECO:0000313" key="1">
    <source>
        <dbReference type="EMBL" id="KAF3429397.1"/>
    </source>
</evidence>
<evidence type="ECO:0000313" key="2">
    <source>
        <dbReference type="Proteomes" id="UP000655588"/>
    </source>
</evidence>
<dbReference type="Proteomes" id="UP000655588">
    <property type="component" value="Unassembled WGS sequence"/>
</dbReference>
<gene>
    <name evidence="1" type="ORF">E2986_11406</name>
</gene>
<keyword evidence="2" id="KW-1185">Reference proteome</keyword>
<reference evidence="1" key="1">
    <citation type="submission" date="2019-11" db="EMBL/GenBank/DDBJ databases">
        <title>The nuclear and mitochondrial genomes of Frieseomelitta varia - a highly eusocial stingless bee (Meliponini) with a permanently sterile worker caste.</title>
        <authorList>
            <person name="Freitas F.C.P."/>
            <person name="Lourenco A.P."/>
            <person name="Nunes F.M.F."/>
            <person name="Paschoal A.R."/>
            <person name="Abreu F.C.P."/>
            <person name="Barbin F.O."/>
            <person name="Bataglia L."/>
            <person name="Cardoso-Junior C.A.M."/>
            <person name="Cervoni M.S."/>
            <person name="Silva S.R."/>
            <person name="Dalarmi F."/>
            <person name="Del Lama M.A."/>
            <person name="Depintor T.S."/>
            <person name="Ferreira K.M."/>
            <person name="Goria P.S."/>
            <person name="Jaskot M.C."/>
            <person name="Lago D.C."/>
            <person name="Luna-Lucena D."/>
            <person name="Moda L.M."/>
            <person name="Nascimento L."/>
            <person name="Pedrino M."/>
            <person name="Rabico F.O."/>
            <person name="Sanches F.C."/>
            <person name="Santos D.E."/>
            <person name="Santos C.G."/>
            <person name="Vieira J."/>
            <person name="Lopes T.F."/>
            <person name="Barchuk A.R."/>
            <person name="Hartfelder K."/>
            <person name="Simoes Z.L.P."/>
            <person name="Bitondi M.M.G."/>
            <person name="Pinheiro D.G."/>
        </authorList>
    </citation>
    <scope>NUCLEOTIDE SEQUENCE</scope>
    <source>
        <strain evidence="1">USP_RPSP 00005682</strain>
        <tissue evidence="1">Whole individual</tissue>
    </source>
</reference>
<comment type="caution">
    <text evidence="1">The sequence shown here is derived from an EMBL/GenBank/DDBJ whole genome shotgun (WGS) entry which is preliminary data.</text>
</comment>
<sequence>MLRKIKKASENNLLTEIVSVNECYTKPSRASKLKDSISETLLLFLYIYRELSEDHDRFSYLNYMSDLLAFYIDMELKASRKSKEDHDKICGRITSCLYVYLGMKIIDTSRIKHCDIILKRNLYMPLSEHSVEHLLDTLIKIQFMCRSYHHILDPIITKIIRDIPIHPESSIMYIRYFFIYRLWRKINENVAVKNQITAAAMVSLGPLPSTFSSSILEDVLPKVPKNQPNSTKTLLQHKFNIKKHCEMFAQYCRKSGESVYQDGTSIDSSSRINSNTLSLCKR</sequence>
<name>A0A833SIX4_9HYME</name>
<proteinExistence type="predicted"/>
<dbReference type="AlphaFoldDB" id="A0A833SIX4"/>